<keyword evidence="2" id="KW-1133">Transmembrane helix</keyword>
<feature type="region of interest" description="Disordered" evidence="1">
    <location>
        <begin position="359"/>
        <end position="398"/>
    </location>
</feature>
<sequence>MFCEADNLKYSNDQSKRADFSDSPVELEDPLTVYRRPLPDLENVSINTGPSTTPIRTRLNVNFPLGHFVFHFQQNSTLNPYLPINFSVFWYFSALVLILIQQIFLIVYADKCKCFSINIPIIVTIIVVVFYLSLFFGPQYKTCYLKYANNALDETSQVSSRTIYLFQIFSVFYTIQLCLFLLILRSKTQQIRDHLLMGNTSSDFFVFQIIVTCFTVLVFVAKQRIFRPADRHDPLRTILDLENVSICFGFLDACDLFFLAFQDNASIPKSIEPYLANTTIVLWFLSNLWKLLLTFSINLPLDNKFWGWFFPINKNSNTVCSEMVKESKIRERHHFGLPEMKDNYYGYQTLQNEEETNNENFYQGTNNDNNNNNNNNNNNTTQTTTITTNNNDENGIINGITGQTQQTQEQDQNEEQEHLLNPELELDEYNYEDFFYEDSSQFDESSKLESKKGDNSEGGGNDGESNGSFVLISPNWISEADFDPPKILLLRSHFTLLYRSHIGLAFRKRSIIFQLPAEVLSLIIRLILLVNVGARIDQSLLFLKNLACLYTIFSVIAQSYSENDKWFQGKFKKLPQIFPTAISMALGSISYLVSCFILDHYLSGHYKTIWISLSFAIIALLPTILMSCIMLRLYYKMEKNTDYSSDKLFALFFFICPFLIIVGFGGVRLPILYKAFNGFSLTQQNNILLIIQLFPLSIWFFLKAIEGLAIIMNRADSKKRPTPYITLSKSGYLINRIVTKHLMANMERSMTIFDILSGIALFRLVLSNGVTTHFNNSAISWCLFEMLFAVVSVIPIMYYYFDTEHSGIVLGHTISRCLRVLIDPASLIIRLFLMQKFQICQAIFIIKNIYNIAHQLSMLERILIPLKNKNYSSLYPEVLKNDPFR</sequence>
<protein>
    <submittedName>
        <fullName evidence="3">Stress response protein nst1-related</fullName>
    </submittedName>
</protein>
<evidence type="ECO:0000313" key="4">
    <source>
        <dbReference type="Proteomes" id="UP001146793"/>
    </source>
</evidence>
<comment type="caution">
    <text evidence="3">The sequence shown here is derived from an EMBL/GenBank/DDBJ whole genome shotgun (WGS) entry which is preliminary data.</text>
</comment>
<feature type="transmembrane region" description="Helical" evidence="2">
    <location>
        <begin position="750"/>
        <end position="766"/>
    </location>
</feature>
<dbReference type="Proteomes" id="UP001146793">
    <property type="component" value="Unassembled WGS sequence"/>
</dbReference>
<dbReference type="EMBL" id="JANTQA010000047">
    <property type="protein sequence ID" value="KAJ3432510.1"/>
    <property type="molecule type" value="Genomic_DNA"/>
</dbReference>
<keyword evidence="2" id="KW-0812">Transmembrane</keyword>
<gene>
    <name evidence="3" type="ORF">M0812_21451</name>
</gene>
<evidence type="ECO:0000256" key="1">
    <source>
        <dbReference type="SAM" id="MobiDB-lite"/>
    </source>
</evidence>
<organism evidence="3 4">
    <name type="scientific">Anaeramoeba flamelloides</name>
    <dbReference type="NCBI Taxonomy" id="1746091"/>
    <lineage>
        <taxon>Eukaryota</taxon>
        <taxon>Metamonada</taxon>
        <taxon>Anaeramoebidae</taxon>
        <taxon>Anaeramoeba</taxon>
    </lineage>
</organism>
<reference evidence="3" key="1">
    <citation type="submission" date="2022-08" db="EMBL/GenBank/DDBJ databases">
        <title>Novel sulphate-reducing endosymbionts in the free-living metamonad Anaeramoeba.</title>
        <authorList>
            <person name="Jerlstrom-Hultqvist J."/>
            <person name="Cepicka I."/>
            <person name="Gallot-Lavallee L."/>
            <person name="Salas-Leiva D."/>
            <person name="Curtis B.A."/>
            <person name="Zahonova K."/>
            <person name="Pipaliya S."/>
            <person name="Dacks J."/>
            <person name="Roger A.J."/>
        </authorList>
    </citation>
    <scope>NUCLEOTIDE SEQUENCE</scope>
    <source>
        <strain evidence="3">Busselton2</strain>
    </source>
</reference>
<feature type="transmembrane region" description="Helical" evidence="2">
    <location>
        <begin position="540"/>
        <end position="560"/>
    </location>
</feature>
<feature type="transmembrane region" description="Helical" evidence="2">
    <location>
        <begin position="581"/>
        <end position="603"/>
    </location>
</feature>
<feature type="transmembrane region" description="Helical" evidence="2">
    <location>
        <begin position="511"/>
        <end position="534"/>
    </location>
</feature>
<feature type="transmembrane region" description="Helical" evidence="2">
    <location>
        <begin position="163"/>
        <end position="184"/>
    </location>
</feature>
<feature type="transmembrane region" description="Helical" evidence="2">
    <location>
        <begin position="778"/>
        <end position="801"/>
    </location>
</feature>
<feature type="transmembrane region" description="Helical" evidence="2">
    <location>
        <begin position="647"/>
        <end position="667"/>
    </location>
</feature>
<feature type="transmembrane region" description="Helical" evidence="2">
    <location>
        <begin position="687"/>
        <end position="711"/>
    </location>
</feature>
<feature type="transmembrane region" description="Helical" evidence="2">
    <location>
        <begin position="88"/>
        <end position="109"/>
    </location>
</feature>
<evidence type="ECO:0000313" key="3">
    <source>
        <dbReference type="EMBL" id="KAJ3432510.1"/>
    </source>
</evidence>
<accession>A0AAV7YVS5</accession>
<feature type="transmembrane region" description="Helical" evidence="2">
    <location>
        <begin position="609"/>
        <end position="635"/>
    </location>
</feature>
<evidence type="ECO:0000256" key="2">
    <source>
        <dbReference type="SAM" id="Phobius"/>
    </source>
</evidence>
<feature type="region of interest" description="Disordered" evidence="1">
    <location>
        <begin position="441"/>
        <end position="466"/>
    </location>
</feature>
<proteinExistence type="predicted"/>
<name>A0AAV7YVS5_9EUKA</name>
<keyword evidence="2" id="KW-0472">Membrane</keyword>
<feature type="compositionally biased region" description="Basic and acidic residues" evidence="1">
    <location>
        <begin position="444"/>
        <end position="455"/>
    </location>
</feature>
<feature type="transmembrane region" description="Helical" evidence="2">
    <location>
        <begin position="115"/>
        <end position="136"/>
    </location>
</feature>
<feature type="transmembrane region" description="Helical" evidence="2">
    <location>
        <begin position="204"/>
        <end position="221"/>
    </location>
</feature>
<dbReference type="AlphaFoldDB" id="A0AAV7YVS5"/>